<dbReference type="SUPFAM" id="SSF52374">
    <property type="entry name" value="Nucleotidylyl transferase"/>
    <property type="match status" value="1"/>
</dbReference>
<evidence type="ECO:0000259" key="11">
    <source>
        <dbReference type="Pfam" id="PF06574"/>
    </source>
</evidence>
<keyword evidence="3" id="KW-0285">Flavoprotein</keyword>
<evidence type="ECO:0000256" key="4">
    <source>
        <dbReference type="ARBA" id="ARBA00022643"/>
    </source>
</evidence>
<dbReference type="NCBIfam" id="NF005518">
    <property type="entry name" value="PRK07143.1"/>
    <property type="match status" value="1"/>
</dbReference>
<dbReference type="Gene3D" id="3.40.50.620">
    <property type="entry name" value="HUPs"/>
    <property type="match status" value="1"/>
</dbReference>
<name>A0A501X9W9_9BACT</name>
<comment type="pathway">
    <text evidence="1">Cofactor biosynthesis; FAD biosynthesis; FAD from FMN: step 1/1.</text>
</comment>
<dbReference type="Proteomes" id="UP000319776">
    <property type="component" value="Unassembled WGS sequence"/>
</dbReference>
<dbReference type="OrthoDB" id="9803667at2"/>
<evidence type="ECO:0000256" key="8">
    <source>
        <dbReference type="ARBA" id="ARBA00022827"/>
    </source>
</evidence>
<proteinExistence type="predicted"/>
<reference evidence="12 13" key="1">
    <citation type="submission" date="2019-06" db="EMBL/GenBank/DDBJ databases">
        <title>Mycoplasma falconis type strain whole genome sequence.</title>
        <authorList>
            <person name="Spergser J."/>
        </authorList>
    </citation>
    <scope>NUCLEOTIDE SEQUENCE [LARGE SCALE GENOMIC DNA]</scope>
    <source>
        <strain evidence="12 13">ATCC 51372</strain>
    </source>
</reference>
<dbReference type="GO" id="GO:0006747">
    <property type="term" value="P:FAD biosynthetic process"/>
    <property type="evidence" value="ECO:0007669"/>
    <property type="project" value="UniProtKB-UniPathway"/>
</dbReference>
<sequence>MKVFSWDFKNNLNINEDLILIMGSFESIHLGHYELIKLAKSIKQQRNCKIAMMLMQSPIKKGEVASLKAFQPKVRLYTLDKLGIDYAFAVEPNQEIINLDYKKVIENLKLNNVKYIVCGEDFKFGFNRLGTIEKLRKHFDVNVASAKKVSGVKISSSLINEFILEGNISAANELLIDNYAFITNIEQFYFNQPKHLTKLKNGVYIVNVIIANFEYHGLVKIDNNVESEEIRKSVMYLFDLEFIPSKYQEIYIEFIAKIRQINNESENNLTEKDIQIAKKYFVDLLNKEK</sequence>
<evidence type="ECO:0000256" key="10">
    <source>
        <dbReference type="ARBA" id="ARBA00049494"/>
    </source>
</evidence>
<dbReference type="EMBL" id="VFSS01000005">
    <property type="protein sequence ID" value="TPE57345.1"/>
    <property type="molecule type" value="Genomic_DNA"/>
</dbReference>
<evidence type="ECO:0000256" key="3">
    <source>
        <dbReference type="ARBA" id="ARBA00022630"/>
    </source>
</evidence>
<protein>
    <recommendedName>
        <fullName evidence="2">FAD synthase</fullName>
        <ecNumber evidence="2">2.7.7.2</ecNumber>
    </recommendedName>
</protein>
<gene>
    <name evidence="12" type="ORF">FJO69_01815</name>
</gene>
<evidence type="ECO:0000256" key="6">
    <source>
        <dbReference type="ARBA" id="ARBA00022695"/>
    </source>
</evidence>
<evidence type="ECO:0000256" key="7">
    <source>
        <dbReference type="ARBA" id="ARBA00022741"/>
    </source>
</evidence>
<dbReference type="AlphaFoldDB" id="A0A501X9W9"/>
<keyword evidence="7" id="KW-0547">Nucleotide-binding</keyword>
<dbReference type="InterPro" id="IPR014729">
    <property type="entry name" value="Rossmann-like_a/b/a_fold"/>
</dbReference>
<keyword evidence="9" id="KW-0067">ATP-binding</keyword>
<evidence type="ECO:0000256" key="9">
    <source>
        <dbReference type="ARBA" id="ARBA00022840"/>
    </source>
</evidence>
<dbReference type="GO" id="GO:0005524">
    <property type="term" value="F:ATP binding"/>
    <property type="evidence" value="ECO:0007669"/>
    <property type="project" value="UniProtKB-KW"/>
</dbReference>
<comment type="catalytic activity">
    <reaction evidence="10">
        <text>FMN + ATP + H(+) = FAD + diphosphate</text>
        <dbReference type="Rhea" id="RHEA:17237"/>
        <dbReference type="ChEBI" id="CHEBI:15378"/>
        <dbReference type="ChEBI" id="CHEBI:30616"/>
        <dbReference type="ChEBI" id="CHEBI:33019"/>
        <dbReference type="ChEBI" id="CHEBI:57692"/>
        <dbReference type="ChEBI" id="CHEBI:58210"/>
        <dbReference type="EC" id="2.7.7.2"/>
    </reaction>
</comment>
<evidence type="ECO:0000256" key="2">
    <source>
        <dbReference type="ARBA" id="ARBA00012393"/>
    </source>
</evidence>
<keyword evidence="13" id="KW-1185">Reference proteome</keyword>
<dbReference type="GO" id="GO:0003919">
    <property type="term" value="F:FMN adenylyltransferase activity"/>
    <property type="evidence" value="ECO:0007669"/>
    <property type="project" value="UniProtKB-EC"/>
</dbReference>
<accession>A0A501X9W9</accession>
<keyword evidence="8" id="KW-0274">FAD</keyword>
<keyword evidence="6" id="KW-0548">Nucleotidyltransferase</keyword>
<keyword evidence="4" id="KW-0288">FMN</keyword>
<dbReference type="InterPro" id="IPR015864">
    <property type="entry name" value="FAD_synthase"/>
</dbReference>
<evidence type="ECO:0000313" key="12">
    <source>
        <dbReference type="EMBL" id="TPE57345.1"/>
    </source>
</evidence>
<comment type="caution">
    <text evidence="12">The sequence shown here is derived from an EMBL/GenBank/DDBJ whole genome shotgun (WGS) entry which is preliminary data.</text>
</comment>
<evidence type="ECO:0000256" key="5">
    <source>
        <dbReference type="ARBA" id="ARBA00022679"/>
    </source>
</evidence>
<evidence type="ECO:0000313" key="13">
    <source>
        <dbReference type="Proteomes" id="UP000319776"/>
    </source>
</evidence>
<dbReference type="NCBIfam" id="NF045965">
    <property type="entry name" value="RibF_rel"/>
    <property type="match status" value="1"/>
</dbReference>
<organism evidence="12 13">
    <name type="scientific">[Mycoplasma] falconis</name>
    <dbReference type="NCBI Taxonomy" id="92403"/>
    <lineage>
        <taxon>Bacteria</taxon>
        <taxon>Bacillati</taxon>
        <taxon>Mycoplasmatota</taxon>
        <taxon>Mycoplasmoidales</taxon>
        <taxon>Metamycoplasmataceae</taxon>
        <taxon>Metamycoplasma</taxon>
    </lineage>
</organism>
<dbReference type="UniPathway" id="UPA00277">
    <property type="reaction ID" value="UER00407"/>
</dbReference>
<dbReference type="GO" id="GO:0009231">
    <property type="term" value="P:riboflavin biosynthetic process"/>
    <property type="evidence" value="ECO:0007669"/>
    <property type="project" value="InterPro"/>
</dbReference>
<evidence type="ECO:0000256" key="1">
    <source>
        <dbReference type="ARBA" id="ARBA00004726"/>
    </source>
</evidence>
<keyword evidence="5" id="KW-0808">Transferase</keyword>
<dbReference type="RefSeq" id="WP_140781292.1">
    <property type="nucleotide sequence ID" value="NZ_VFSS01000005.1"/>
</dbReference>
<feature type="domain" description="FAD synthetase" evidence="11">
    <location>
        <begin position="14"/>
        <end position="157"/>
    </location>
</feature>
<dbReference type="EC" id="2.7.7.2" evidence="2"/>
<dbReference type="Pfam" id="PF06574">
    <property type="entry name" value="FAD_syn"/>
    <property type="match status" value="1"/>
</dbReference>